<dbReference type="PROSITE" id="PS00639">
    <property type="entry name" value="THIOL_PROTEASE_HIS"/>
    <property type="match status" value="1"/>
</dbReference>
<dbReference type="InterPro" id="IPR038765">
    <property type="entry name" value="Papain-like_cys_pep_sf"/>
</dbReference>
<keyword evidence="2" id="KW-0645">Protease</keyword>
<evidence type="ECO:0000256" key="1">
    <source>
        <dbReference type="ARBA" id="ARBA00008455"/>
    </source>
</evidence>
<proteinExistence type="inferred from homology"/>
<dbReference type="AlphaFoldDB" id="A0A8X6GK22"/>
<dbReference type="SMART" id="SM00645">
    <property type="entry name" value="Pept_C1"/>
    <property type="match status" value="1"/>
</dbReference>
<accession>A0A8X6GK22</accession>
<evidence type="ECO:0000259" key="9">
    <source>
        <dbReference type="SMART" id="SM00848"/>
    </source>
</evidence>
<feature type="signal peptide" evidence="7">
    <location>
        <begin position="1"/>
        <end position="21"/>
    </location>
</feature>
<name>A0A8X6GK22_TRICU</name>
<keyword evidence="5" id="KW-0865">Zymogen</keyword>
<keyword evidence="4" id="KW-0788">Thiol protease</keyword>
<dbReference type="PROSITE" id="PS00139">
    <property type="entry name" value="THIOL_PROTEASE_CYS"/>
    <property type="match status" value="1"/>
</dbReference>
<dbReference type="OrthoDB" id="10253408at2759"/>
<sequence>MKFLVTFVCLTVAVASTSVRSKPDLDVFWESFKKAHNKSYTLQEEILRRLIWEKNVIDIIQHNFQADQGVYSYRKGINKYSDLTDKEIMDQLTGLKISLKSNITGSVWLPPTNVVVPDEIDWRKEGYVTEVKDQRGCGACYAFSATGALEGQHKKKSGKLISLSEQNILDCSRKEGNLGCEGGWMDQAFKYVEVNHGIDTEASYPYVEEVQSCHFKKSEVGATCTGFIDLPSGNEDALKTALATIGPISVAMNAEGPFRSYKSGIYDPEYCFGDSGSLNHGVLAVGYGTENGKDYWLIKNSWGTSFGMKGYVKIRRNKNNFCGIATKASYPLV</sequence>
<keyword evidence="11" id="KW-1185">Reference proteome</keyword>
<dbReference type="InterPro" id="IPR013128">
    <property type="entry name" value="Peptidase_C1A"/>
</dbReference>
<comment type="similarity">
    <text evidence="1">Belongs to the peptidase C1 family.</text>
</comment>
<dbReference type="SUPFAM" id="SSF54001">
    <property type="entry name" value="Cysteine proteinases"/>
    <property type="match status" value="1"/>
</dbReference>
<evidence type="ECO:0000313" key="11">
    <source>
        <dbReference type="Proteomes" id="UP000887116"/>
    </source>
</evidence>
<dbReference type="InterPro" id="IPR025661">
    <property type="entry name" value="Pept_asp_AS"/>
</dbReference>
<dbReference type="Pfam" id="PF00112">
    <property type="entry name" value="Peptidase_C1"/>
    <property type="match status" value="1"/>
</dbReference>
<dbReference type="SMART" id="SM00848">
    <property type="entry name" value="Inhibitor_I29"/>
    <property type="match status" value="1"/>
</dbReference>
<evidence type="ECO:0000256" key="6">
    <source>
        <dbReference type="ARBA" id="ARBA00023157"/>
    </source>
</evidence>
<evidence type="ECO:0000313" key="10">
    <source>
        <dbReference type="EMBL" id="GFQ84133.1"/>
    </source>
</evidence>
<keyword evidence="6" id="KW-1015">Disulfide bond</keyword>
<dbReference type="FunFam" id="3.90.70.10:FF:000006">
    <property type="entry name" value="Cathepsin S"/>
    <property type="match status" value="1"/>
</dbReference>
<comment type="caution">
    <text evidence="10">The sequence shown here is derived from an EMBL/GenBank/DDBJ whole genome shotgun (WGS) entry which is preliminary data.</text>
</comment>
<evidence type="ECO:0000256" key="4">
    <source>
        <dbReference type="ARBA" id="ARBA00022807"/>
    </source>
</evidence>
<dbReference type="Gene3D" id="3.90.70.10">
    <property type="entry name" value="Cysteine proteinases"/>
    <property type="match status" value="1"/>
</dbReference>
<reference evidence="10" key="1">
    <citation type="submission" date="2020-07" db="EMBL/GenBank/DDBJ databases">
        <title>Multicomponent nature underlies the extraordinary mechanical properties of spider dragline silk.</title>
        <authorList>
            <person name="Kono N."/>
            <person name="Nakamura H."/>
            <person name="Mori M."/>
            <person name="Yoshida Y."/>
            <person name="Ohtoshi R."/>
            <person name="Malay A.D."/>
            <person name="Moran D.A.P."/>
            <person name="Tomita M."/>
            <person name="Numata K."/>
            <person name="Arakawa K."/>
        </authorList>
    </citation>
    <scope>NUCLEOTIDE SEQUENCE</scope>
</reference>
<evidence type="ECO:0000256" key="5">
    <source>
        <dbReference type="ARBA" id="ARBA00023145"/>
    </source>
</evidence>
<keyword evidence="3" id="KW-0378">Hydrolase</keyword>
<dbReference type="PROSITE" id="PS00640">
    <property type="entry name" value="THIOL_PROTEASE_ASN"/>
    <property type="match status" value="1"/>
</dbReference>
<keyword evidence="7" id="KW-0732">Signal</keyword>
<dbReference type="Proteomes" id="UP000887116">
    <property type="component" value="Unassembled WGS sequence"/>
</dbReference>
<gene>
    <name evidence="10" type="ORF">TNCT_271301</name>
</gene>
<dbReference type="PANTHER" id="PTHR12411">
    <property type="entry name" value="CYSTEINE PROTEASE FAMILY C1-RELATED"/>
    <property type="match status" value="1"/>
</dbReference>
<feature type="domain" description="Cathepsin propeptide inhibitor" evidence="9">
    <location>
        <begin position="29"/>
        <end position="88"/>
    </location>
</feature>
<feature type="domain" description="Peptidase C1A papain C-terminal" evidence="8">
    <location>
        <begin position="116"/>
        <end position="332"/>
    </location>
</feature>
<feature type="chain" id="PRO_5036485723" evidence="7">
    <location>
        <begin position="22"/>
        <end position="333"/>
    </location>
</feature>
<dbReference type="EMBL" id="BMAO01022763">
    <property type="protein sequence ID" value="GFQ84133.1"/>
    <property type="molecule type" value="Genomic_DNA"/>
</dbReference>
<protein>
    <submittedName>
        <fullName evidence="10">Cathepsin L</fullName>
    </submittedName>
</protein>
<evidence type="ECO:0000256" key="2">
    <source>
        <dbReference type="ARBA" id="ARBA00022670"/>
    </source>
</evidence>
<evidence type="ECO:0000259" key="8">
    <source>
        <dbReference type="SMART" id="SM00645"/>
    </source>
</evidence>
<dbReference type="Pfam" id="PF08246">
    <property type="entry name" value="Inhibitor_I29"/>
    <property type="match status" value="1"/>
</dbReference>
<evidence type="ECO:0000256" key="3">
    <source>
        <dbReference type="ARBA" id="ARBA00022801"/>
    </source>
</evidence>
<dbReference type="InterPro" id="IPR025660">
    <property type="entry name" value="Pept_his_AS"/>
</dbReference>
<dbReference type="InterPro" id="IPR000668">
    <property type="entry name" value="Peptidase_C1A_C"/>
</dbReference>
<dbReference type="InterPro" id="IPR013201">
    <property type="entry name" value="Prot_inhib_I29"/>
</dbReference>
<evidence type="ECO:0000256" key="7">
    <source>
        <dbReference type="SAM" id="SignalP"/>
    </source>
</evidence>
<organism evidence="10 11">
    <name type="scientific">Trichonephila clavata</name>
    <name type="common">Joro spider</name>
    <name type="synonym">Nephila clavata</name>
    <dbReference type="NCBI Taxonomy" id="2740835"/>
    <lineage>
        <taxon>Eukaryota</taxon>
        <taxon>Metazoa</taxon>
        <taxon>Ecdysozoa</taxon>
        <taxon>Arthropoda</taxon>
        <taxon>Chelicerata</taxon>
        <taxon>Arachnida</taxon>
        <taxon>Araneae</taxon>
        <taxon>Araneomorphae</taxon>
        <taxon>Entelegynae</taxon>
        <taxon>Araneoidea</taxon>
        <taxon>Nephilidae</taxon>
        <taxon>Trichonephila</taxon>
    </lineage>
</organism>
<dbReference type="GO" id="GO:0006508">
    <property type="term" value="P:proteolysis"/>
    <property type="evidence" value="ECO:0007669"/>
    <property type="project" value="UniProtKB-KW"/>
</dbReference>
<dbReference type="PRINTS" id="PR00705">
    <property type="entry name" value="PAPAIN"/>
</dbReference>
<dbReference type="CDD" id="cd02248">
    <property type="entry name" value="Peptidase_C1A"/>
    <property type="match status" value="1"/>
</dbReference>
<dbReference type="GO" id="GO:0008234">
    <property type="term" value="F:cysteine-type peptidase activity"/>
    <property type="evidence" value="ECO:0007669"/>
    <property type="project" value="UniProtKB-KW"/>
</dbReference>
<dbReference type="InterPro" id="IPR000169">
    <property type="entry name" value="Pept_cys_AS"/>
</dbReference>
<dbReference type="InterPro" id="IPR039417">
    <property type="entry name" value="Peptidase_C1A_papain-like"/>
</dbReference>